<evidence type="ECO:0000313" key="3">
    <source>
        <dbReference type="Proteomes" id="UP000062833"/>
    </source>
</evidence>
<evidence type="ECO:0000256" key="1">
    <source>
        <dbReference type="SAM" id="MobiDB-lite"/>
    </source>
</evidence>
<reference evidence="3" key="1">
    <citation type="submission" date="2015-09" db="EMBL/GenBank/DDBJ databases">
        <title>Complete genome of Arthrobacter alpinus strain R3.8.</title>
        <authorList>
            <person name="See-Too W.S."/>
            <person name="Chan K.G."/>
        </authorList>
    </citation>
    <scope>NUCLEOTIDE SEQUENCE [LARGE SCALE GENOMIC DNA]</scope>
    <source>
        <strain evidence="3">R3.8</strain>
    </source>
</reference>
<evidence type="ECO:0000313" key="2">
    <source>
        <dbReference type="EMBL" id="ALE92384.1"/>
    </source>
</evidence>
<dbReference type="PATRIC" id="fig|656366.3.peg.1898"/>
<dbReference type="AlphaFoldDB" id="A0A0M4QML8"/>
<keyword evidence="3" id="KW-1185">Reference proteome</keyword>
<name>A0A0M4QML8_9MICC</name>
<dbReference type="Proteomes" id="UP000062833">
    <property type="component" value="Chromosome"/>
</dbReference>
<dbReference type="KEGG" id="aaq:AOC05_08745"/>
<feature type="region of interest" description="Disordered" evidence="1">
    <location>
        <begin position="98"/>
        <end position="119"/>
    </location>
</feature>
<accession>A0A0M4QML8</accession>
<sequence>MVMDPVEANPQNYRIVFENDRVRVLEYTDTPGHVTIEHHHPDSVMITASTFRRRLSSNEKSVDVELRSGQARWLSSQNHYGENIGETDTHAFFVELKEPARDSPQVQGGSLGPEGPESS</sequence>
<dbReference type="Gene3D" id="2.60.120.10">
    <property type="entry name" value="Jelly Rolls"/>
    <property type="match status" value="1"/>
</dbReference>
<dbReference type="InterPro" id="IPR014710">
    <property type="entry name" value="RmlC-like_jellyroll"/>
</dbReference>
<dbReference type="RefSeq" id="WP_062006897.1">
    <property type="nucleotide sequence ID" value="NZ_CP012677.1"/>
</dbReference>
<protein>
    <submittedName>
        <fullName evidence="2">Cytoplasmic protein</fullName>
    </submittedName>
</protein>
<dbReference type="EMBL" id="CP012677">
    <property type="protein sequence ID" value="ALE92384.1"/>
    <property type="molecule type" value="Genomic_DNA"/>
</dbReference>
<gene>
    <name evidence="2" type="ORF">AOC05_08745</name>
</gene>
<proteinExistence type="predicted"/>
<organism evidence="2 3">
    <name type="scientific">Arthrobacter alpinus</name>
    <dbReference type="NCBI Taxonomy" id="656366"/>
    <lineage>
        <taxon>Bacteria</taxon>
        <taxon>Bacillati</taxon>
        <taxon>Actinomycetota</taxon>
        <taxon>Actinomycetes</taxon>
        <taxon>Micrococcales</taxon>
        <taxon>Micrococcaceae</taxon>
        <taxon>Arthrobacter</taxon>
    </lineage>
</organism>
<dbReference type="OrthoDB" id="7060081at2"/>